<dbReference type="PROSITE" id="PS51335">
    <property type="entry name" value="ELMO"/>
    <property type="match status" value="1"/>
</dbReference>
<dbReference type="OrthoDB" id="67155at2759"/>
<proteinExistence type="predicted"/>
<evidence type="ECO:0000259" key="1">
    <source>
        <dbReference type="PROSITE" id="PS51335"/>
    </source>
</evidence>
<name>S9U8E1_9TRYP</name>
<dbReference type="EMBL" id="LR877164">
    <property type="protein sequence ID" value="CAD2221263.1"/>
    <property type="molecule type" value="Genomic_DNA"/>
</dbReference>
<evidence type="ECO:0000313" key="2">
    <source>
        <dbReference type="EMBL" id="CAD2221263.1"/>
    </source>
</evidence>
<sequence>MEQKAVLLFREICVECEMLAQLARCDFTLRRLEVEREAEFIALIPDGPITLNNVQNRYDNINIKTVLTDLWNQCTAVCKANNDTTILKSNNNNEPDWSLLGFQSENPLTDLRASGLVGIKQLLHFAKMFPKEFYEMISYNKNIQQEEKDCWYLLAVVSFKFTAQILLSFENLGSEGDAALFPLCKNHLEVIYDTVVQNQNSKNNNNNNTVPNLFPVCRRRALLASAFQNMNQTNDYNSISEACVGVWKATSDSPQHAEAGLYLLHHLLLLHFKACWEKDRPHVMEFNSYVPKSVFKTFFNKGWTVPEGIYSAPQ</sequence>
<dbReference type="PANTHER" id="PTHR12771">
    <property type="entry name" value="ENGULFMENT AND CELL MOTILITY"/>
    <property type="match status" value="1"/>
</dbReference>
<keyword evidence="3" id="KW-1185">Reference proteome</keyword>
<accession>S9U8E1</accession>
<protein>
    <submittedName>
        <fullName evidence="2">ELMO/CED-12 family, putative</fullName>
    </submittedName>
</protein>
<organism evidence="2 3">
    <name type="scientific">Angomonas deanei</name>
    <dbReference type="NCBI Taxonomy" id="59799"/>
    <lineage>
        <taxon>Eukaryota</taxon>
        <taxon>Discoba</taxon>
        <taxon>Euglenozoa</taxon>
        <taxon>Kinetoplastea</taxon>
        <taxon>Metakinetoplastina</taxon>
        <taxon>Trypanosomatida</taxon>
        <taxon>Trypanosomatidae</taxon>
        <taxon>Strigomonadinae</taxon>
        <taxon>Angomonas</taxon>
    </lineage>
</organism>
<feature type="domain" description="ELMO" evidence="1">
    <location>
        <begin position="62"/>
        <end position="301"/>
    </location>
</feature>
<dbReference type="InterPro" id="IPR050868">
    <property type="entry name" value="ELMO_domain-containing"/>
</dbReference>
<dbReference type="PANTHER" id="PTHR12771:SF51">
    <property type="entry name" value="LD01482P"/>
    <property type="match status" value="1"/>
</dbReference>
<dbReference type="Proteomes" id="UP000515908">
    <property type="component" value="Chromosome 20"/>
</dbReference>
<evidence type="ECO:0000313" key="3">
    <source>
        <dbReference type="Proteomes" id="UP000515908"/>
    </source>
</evidence>
<dbReference type="AlphaFoldDB" id="S9U8E1"/>
<dbReference type="VEuPathDB" id="TriTrypDB:ADEAN_000879500"/>
<gene>
    <name evidence="2" type="ORF">ADEAN_000879500</name>
</gene>
<dbReference type="Pfam" id="PF04727">
    <property type="entry name" value="ELMO_CED12"/>
    <property type="match status" value="1"/>
</dbReference>
<reference evidence="2 3" key="1">
    <citation type="submission" date="2020-08" db="EMBL/GenBank/DDBJ databases">
        <authorList>
            <person name="Newling K."/>
            <person name="Davey J."/>
            <person name="Forrester S."/>
        </authorList>
    </citation>
    <scope>NUCLEOTIDE SEQUENCE [LARGE SCALE GENOMIC DNA]</scope>
    <source>
        <strain evidence="3">Crithidia deanei Carvalho (ATCC PRA-265)</strain>
    </source>
</reference>
<dbReference type="InterPro" id="IPR006816">
    <property type="entry name" value="ELMO_dom"/>
</dbReference>